<evidence type="ECO:0000256" key="5">
    <source>
        <dbReference type="ARBA" id="ARBA00022741"/>
    </source>
</evidence>
<comment type="subcellular location">
    <subcellularLocation>
        <location evidence="1">Cytoplasm</location>
    </subcellularLocation>
</comment>
<evidence type="ECO:0000313" key="10">
    <source>
        <dbReference type="Proteomes" id="UP000554482"/>
    </source>
</evidence>
<dbReference type="Proteomes" id="UP000554482">
    <property type="component" value="Unassembled WGS sequence"/>
</dbReference>
<evidence type="ECO:0000256" key="3">
    <source>
        <dbReference type="ARBA" id="ARBA00022490"/>
    </source>
</evidence>
<dbReference type="OrthoDB" id="1936100at2759"/>
<evidence type="ECO:0000256" key="1">
    <source>
        <dbReference type="ARBA" id="ARBA00004496"/>
    </source>
</evidence>
<evidence type="ECO:0000259" key="8">
    <source>
        <dbReference type="PROSITE" id="PS51987"/>
    </source>
</evidence>
<dbReference type="GO" id="GO:0006542">
    <property type="term" value="P:glutamine biosynthetic process"/>
    <property type="evidence" value="ECO:0007669"/>
    <property type="project" value="TreeGrafter"/>
</dbReference>
<dbReference type="EC" id="6.3.1.2" evidence="2"/>
<comment type="similarity">
    <text evidence="7">Belongs to the glutamine synthetase family.</text>
</comment>
<reference evidence="9 10" key="1">
    <citation type="submission" date="2020-06" db="EMBL/GenBank/DDBJ databases">
        <title>Transcriptomic and genomic resources for Thalictrum thalictroides and T. hernandezii: Facilitating candidate gene discovery in an emerging model plant lineage.</title>
        <authorList>
            <person name="Arias T."/>
            <person name="Riano-Pachon D.M."/>
            <person name="Di Stilio V.S."/>
        </authorList>
    </citation>
    <scope>NUCLEOTIDE SEQUENCE [LARGE SCALE GENOMIC DNA]</scope>
    <source>
        <strain evidence="10">cv. WT478/WT964</strain>
        <tissue evidence="9">Leaves</tissue>
    </source>
</reference>
<evidence type="ECO:0000313" key="9">
    <source>
        <dbReference type="EMBL" id="KAF5207297.1"/>
    </source>
</evidence>
<evidence type="ECO:0000256" key="4">
    <source>
        <dbReference type="ARBA" id="ARBA00022598"/>
    </source>
</evidence>
<keyword evidence="10" id="KW-1185">Reference proteome</keyword>
<dbReference type="SUPFAM" id="SSF55931">
    <property type="entry name" value="Glutamine synthetase/guanido kinase"/>
    <property type="match status" value="1"/>
</dbReference>
<organism evidence="9 10">
    <name type="scientific">Thalictrum thalictroides</name>
    <name type="common">Rue-anemone</name>
    <name type="synonym">Anemone thalictroides</name>
    <dbReference type="NCBI Taxonomy" id="46969"/>
    <lineage>
        <taxon>Eukaryota</taxon>
        <taxon>Viridiplantae</taxon>
        <taxon>Streptophyta</taxon>
        <taxon>Embryophyta</taxon>
        <taxon>Tracheophyta</taxon>
        <taxon>Spermatophyta</taxon>
        <taxon>Magnoliopsida</taxon>
        <taxon>Ranunculales</taxon>
        <taxon>Ranunculaceae</taxon>
        <taxon>Thalictroideae</taxon>
        <taxon>Thalictrum</taxon>
    </lineage>
</organism>
<keyword evidence="6" id="KW-0067">ATP-binding</keyword>
<keyword evidence="5" id="KW-0547">Nucleotide-binding</keyword>
<accession>A0A7J6XE54</accession>
<dbReference type="PANTHER" id="PTHR20852:SF93">
    <property type="entry name" value="GLUTAMINE SYNTHETASE CYTOSOLIC ISOZYME 1-1"/>
    <property type="match status" value="1"/>
</dbReference>
<dbReference type="InterPro" id="IPR050292">
    <property type="entry name" value="Glutamine_Synthetase"/>
</dbReference>
<dbReference type="GO" id="GO:0005737">
    <property type="term" value="C:cytoplasm"/>
    <property type="evidence" value="ECO:0007669"/>
    <property type="project" value="UniProtKB-SubCell"/>
</dbReference>
<dbReference type="Gene3D" id="3.30.590.10">
    <property type="entry name" value="Glutamine synthetase/guanido kinase, catalytic domain"/>
    <property type="match status" value="1"/>
</dbReference>
<dbReference type="PROSITE" id="PS51987">
    <property type="entry name" value="GS_CATALYTIC"/>
    <property type="match status" value="1"/>
</dbReference>
<feature type="domain" description="GS catalytic" evidence="8">
    <location>
        <begin position="3"/>
        <end position="107"/>
    </location>
</feature>
<gene>
    <name evidence="9" type="ORF">FRX31_003115</name>
</gene>
<protein>
    <recommendedName>
        <fullName evidence="2">glutamine synthetase</fullName>
        <ecNumber evidence="2">6.3.1.2</ecNumber>
    </recommendedName>
</protein>
<keyword evidence="4" id="KW-0436">Ligase</keyword>
<comment type="caution">
    <text evidence="9">The sequence shown here is derived from an EMBL/GenBank/DDBJ whole genome shotgun (WGS) entry which is preliminary data.</text>
</comment>
<proteinExistence type="inferred from homology"/>
<sequence>MAEDRSHPRILEIYSKVEEVGYVPDTNYYLHDMDKEAKKHGLAGPYYCGVGADKSLGRDSVDSHYKACLYDGINIGGINGEVMPGQWEFQVGPAVGISAGNELWVAR</sequence>
<evidence type="ECO:0000256" key="7">
    <source>
        <dbReference type="PROSITE-ProRule" id="PRU01331"/>
    </source>
</evidence>
<dbReference type="InterPro" id="IPR014746">
    <property type="entry name" value="Gln_synth/guanido_kin_cat_dom"/>
</dbReference>
<evidence type="ECO:0000256" key="2">
    <source>
        <dbReference type="ARBA" id="ARBA00012937"/>
    </source>
</evidence>
<evidence type="ECO:0000256" key="6">
    <source>
        <dbReference type="ARBA" id="ARBA00022840"/>
    </source>
</evidence>
<dbReference type="EMBL" id="JABWDY010001586">
    <property type="protein sequence ID" value="KAF5207297.1"/>
    <property type="molecule type" value="Genomic_DNA"/>
</dbReference>
<dbReference type="InterPro" id="IPR008146">
    <property type="entry name" value="Gln_synth_cat_dom"/>
</dbReference>
<dbReference type="PANTHER" id="PTHR20852">
    <property type="entry name" value="GLUTAMINE SYNTHETASE"/>
    <property type="match status" value="1"/>
</dbReference>
<keyword evidence="3" id="KW-0963">Cytoplasm</keyword>
<dbReference type="GO" id="GO:0004356">
    <property type="term" value="F:glutamine synthetase activity"/>
    <property type="evidence" value="ECO:0007669"/>
    <property type="project" value="UniProtKB-EC"/>
</dbReference>
<dbReference type="AlphaFoldDB" id="A0A7J6XE54"/>
<dbReference type="GO" id="GO:0005524">
    <property type="term" value="F:ATP binding"/>
    <property type="evidence" value="ECO:0007669"/>
    <property type="project" value="UniProtKB-KW"/>
</dbReference>
<name>A0A7J6XE54_THATH</name>